<feature type="transmembrane region" description="Helical" evidence="6">
    <location>
        <begin position="7"/>
        <end position="31"/>
    </location>
</feature>
<evidence type="ECO:0000313" key="9">
    <source>
        <dbReference type="Proteomes" id="UP000543174"/>
    </source>
</evidence>
<evidence type="ECO:0000259" key="7">
    <source>
        <dbReference type="PROSITE" id="PS50850"/>
    </source>
</evidence>
<dbReference type="InterPro" id="IPR011701">
    <property type="entry name" value="MFS"/>
</dbReference>
<dbReference type="SUPFAM" id="SSF103473">
    <property type="entry name" value="MFS general substrate transporter"/>
    <property type="match status" value="1"/>
</dbReference>
<evidence type="ECO:0000313" key="8">
    <source>
        <dbReference type="EMBL" id="MBA9041847.1"/>
    </source>
</evidence>
<feature type="transmembrane region" description="Helical" evidence="6">
    <location>
        <begin position="190"/>
        <end position="206"/>
    </location>
</feature>
<dbReference type="Gene3D" id="1.20.1720.10">
    <property type="entry name" value="Multidrug resistance protein D"/>
    <property type="match status" value="1"/>
</dbReference>
<accession>A0A7W3NF83</accession>
<proteinExistence type="predicted"/>
<dbReference type="InterPro" id="IPR036259">
    <property type="entry name" value="MFS_trans_sf"/>
</dbReference>
<feature type="transmembrane region" description="Helical" evidence="6">
    <location>
        <begin position="282"/>
        <end position="302"/>
    </location>
</feature>
<feature type="domain" description="Major facilitator superfamily (MFS) profile" evidence="7">
    <location>
        <begin position="5"/>
        <end position="428"/>
    </location>
</feature>
<feature type="transmembrane region" description="Helical" evidence="6">
    <location>
        <begin position="37"/>
        <end position="60"/>
    </location>
</feature>
<dbReference type="PROSITE" id="PS50850">
    <property type="entry name" value="MFS"/>
    <property type="match status" value="1"/>
</dbReference>
<feature type="transmembrane region" description="Helical" evidence="6">
    <location>
        <begin position="397"/>
        <end position="417"/>
    </location>
</feature>
<feature type="transmembrane region" description="Helical" evidence="6">
    <location>
        <begin position="314"/>
        <end position="331"/>
    </location>
</feature>
<dbReference type="EMBL" id="JACJHT010000006">
    <property type="protein sequence ID" value="MBA9041847.1"/>
    <property type="molecule type" value="Genomic_DNA"/>
</dbReference>
<dbReference type="PANTHER" id="PTHR42718:SF9">
    <property type="entry name" value="MAJOR FACILITATOR SUPERFAMILY MULTIDRUG TRANSPORTER MFSC"/>
    <property type="match status" value="1"/>
</dbReference>
<dbReference type="PANTHER" id="PTHR42718">
    <property type="entry name" value="MAJOR FACILITATOR SUPERFAMILY MULTIDRUG TRANSPORTER MFSC"/>
    <property type="match status" value="1"/>
</dbReference>
<evidence type="ECO:0000256" key="6">
    <source>
        <dbReference type="SAM" id="Phobius"/>
    </source>
</evidence>
<evidence type="ECO:0000256" key="2">
    <source>
        <dbReference type="ARBA" id="ARBA00022448"/>
    </source>
</evidence>
<feature type="transmembrane region" description="Helical" evidence="6">
    <location>
        <begin position="371"/>
        <end position="391"/>
    </location>
</feature>
<evidence type="ECO:0000256" key="4">
    <source>
        <dbReference type="ARBA" id="ARBA00022989"/>
    </source>
</evidence>
<evidence type="ECO:0000256" key="5">
    <source>
        <dbReference type="ARBA" id="ARBA00023136"/>
    </source>
</evidence>
<evidence type="ECO:0000256" key="3">
    <source>
        <dbReference type="ARBA" id="ARBA00022692"/>
    </source>
</evidence>
<protein>
    <submittedName>
        <fullName evidence="8">DHA2 family metal-tetracycline-proton antiporter-like MFS transporter</fullName>
    </submittedName>
</protein>
<dbReference type="GO" id="GO:0005886">
    <property type="term" value="C:plasma membrane"/>
    <property type="evidence" value="ECO:0007669"/>
    <property type="project" value="UniProtKB-SubCell"/>
</dbReference>
<dbReference type="Pfam" id="PF07690">
    <property type="entry name" value="MFS_1"/>
    <property type="match status" value="1"/>
</dbReference>
<comment type="caution">
    <text evidence="8">The sequence shown here is derived from an EMBL/GenBank/DDBJ whole genome shotgun (WGS) entry which is preliminary data.</text>
</comment>
<reference evidence="8" key="1">
    <citation type="submission" date="2020-08" db="EMBL/GenBank/DDBJ databases">
        <title>Functional genomics of gut bacteria from endangered species of beetles.</title>
        <authorList>
            <person name="Carlos-Shanley C."/>
        </authorList>
    </citation>
    <scope>NUCLEOTIDE SEQUENCE [LARGE SCALE GENOMIC DNA]</scope>
    <source>
        <strain evidence="8">S00060</strain>
    </source>
</reference>
<keyword evidence="3 6" id="KW-0812">Transmembrane</keyword>
<feature type="transmembrane region" description="Helical" evidence="6">
    <location>
        <begin position="125"/>
        <end position="148"/>
    </location>
</feature>
<comment type="subcellular location">
    <subcellularLocation>
        <location evidence="1">Cell membrane</location>
        <topology evidence="1">Multi-pass membrane protein</topology>
    </subcellularLocation>
</comment>
<dbReference type="RefSeq" id="WP_182527838.1">
    <property type="nucleotide sequence ID" value="NZ_JACJHT010000006.1"/>
</dbReference>
<dbReference type="InterPro" id="IPR020846">
    <property type="entry name" value="MFS_dom"/>
</dbReference>
<gene>
    <name evidence="8" type="ORF">HNP21_004977</name>
</gene>
<dbReference type="AlphaFoldDB" id="A0A7W3NF83"/>
<keyword evidence="4 6" id="KW-1133">Transmembrane helix</keyword>
<dbReference type="Proteomes" id="UP000543174">
    <property type="component" value="Unassembled WGS sequence"/>
</dbReference>
<dbReference type="GO" id="GO:0022857">
    <property type="term" value="F:transmembrane transporter activity"/>
    <property type="evidence" value="ECO:0007669"/>
    <property type="project" value="InterPro"/>
</dbReference>
<feature type="transmembrane region" description="Helical" evidence="6">
    <location>
        <begin position="160"/>
        <end position="178"/>
    </location>
</feature>
<organism evidence="8 9">
    <name type="scientific">Priestia aryabhattai</name>
    <name type="common">Bacillus aryabhattai</name>
    <dbReference type="NCBI Taxonomy" id="412384"/>
    <lineage>
        <taxon>Bacteria</taxon>
        <taxon>Bacillati</taxon>
        <taxon>Bacillota</taxon>
        <taxon>Bacilli</taxon>
        <taxon>Bacillales</taxon>
        <taxon>Bacillaceae</taxon>
        <taxon>Priestia</taxon>
    </lineage>
</organism>
<name>A0A7W3NF83_PRIAR</name>
<keyword evidence="5 6" id="KW-0472">Membrane</keyword>
<keyword evidence="2" id="KW-0813">Transport</keyword>
<dbReference type="PRINTS" id="PR01036">
    <property type="entry name" value="TCRTETB"/>
</dbReference>
<keyword evidence="9" id="KW-1185">Reference proteome</keyword>
<evidence type="ECO:0000256" key="1">
    <source>
        <dbReference type="ARBA" id="ARBA00004651"/>
    </source>
</evidence>
<feature type="transmembrane region" description="Helical" evidence="6">
    <location>
        <begin position="72"/>
        <end position="89"/>
    </location>
</feature>
<sequence>MKDKITLFCLLSTVLLGVMNSFFFHIAIVPISKDLNISIAFSSWFILGYTIMVTIGSIVYSKLAESIQLKKLYLIALVIFVLFSILGYFMNNFYFLILCRLAQGAGGAAFISLTMVAVMDVLDRALLPIGLAFISFAMALGSGLGPLLSGILLSVTNWHILYLFMSCAIIFIPILYLTFPEMKLEKKTPFDWLGMIYLLISILFLLCALNINFLFIVLCIIFFLLFIRHISTISYPIINKKIFNNSSFVRITSLSFLLFLLLGANVFLLSYIFSFILNLNSVQSGGILFISSVMGGIASIVIGKKMNIKNIKNFHKIGLYIFFIGYLIIIFGSKTAIVCISVSICCFVAFSFVQMTLNYLLDSVLKESKKIYIGIFNLCNFIGMSIGVALFSKLIVVFNMNICFVFLLVAVIIKACMSNSISAVNNKTKGYDYEC</sequence>
<dbReference type="Gene3D" id="1.20.1250.20">
    <property type="entry name" value="MFS general substrate transporter like domains"/>
    <property type="match status" value="1"/>
</dbReference>
<feature type="transmembrane region" description="Helical" evidence="6">
    <location>
        <begin position="251"/>
        <end position="276"/>
    </location>
</feature>